<feature type="binding site" evidence="4">
    <location>
        <position position="69"/>
    </location>
    <ligand>
        <name>pyridoxal 5'-phosphate</name>
        <dbReference type="ChEBI" id="CHEBI:597326"/>
    </ligand>
</feature>
<dbReference type="GO" id="GO:0030429">
    <property type="term" value="F:kynureninase activity"/>
    <property type="evidence" value="ECO:0007669"/>
    <property type="project" value="UniProtKB-UniRule"/>
</dbReference>
<evidence type="ECO:0000256" key="1">
    <source>
        <dbReference type="ARBA" id="ARBA00022642"/>
    </source>
</evidence>
<feature type="binding site" evidence="4">
    <location>
        <position position="153"/>
    </location>
    <ligand>
        <name>pyridoxal 5'-phosphate</name>
        <dbReference type="ChEBI" id="CHEBI:597326"/>
    </ligand>
</feature>
<feature type="binding site" evidence="4">
    <location>
        <position position="185"/>
    </location>
    <ligand>
        <name>pyridoxal 5'-phosphate</name>
        <dbReference type="ChEBI" id="CHEBI:597326"/>
    </ligand>
</feature>
<accession>A0A2R6NQX4</accession>
<keyword evidence="8" id="KW-1185">Reference proteome</keyword>
<dbReference type="GO" id="GO:0019805">
    <property type="term" value="P:quinolinate biosynthetic process"/>
    <property type="evidence" value="ECO:0007669"/>
    <property type="project" value="UniProtKB-UniRule"/>
</dbReference>
<dbReference type="Pfam" id="PF00266">
    <property type="entry name" value="Aminotran_5"/>
    <property type="match status" value="1"/>
</dbReference>
<dbReference type="GO" id="GO:0019441">
    <property type="term" value="P:L-tryptophan catabolic process to kynurenine"/>
    <property type="evidence" value="ECO:0007669"/>
    <property type="project" value="TreeGrafter"/>
</dbReference>
<feature type="binding site" evidence="4">
    <location>
        <position position="182"/>
    </location>
    <ligand>
        <name>pyridoxal 5'-phosphate</name>
        <dbReference type="ChEBI" id="CHEBI:597326"/>
    </ligand>
</feature>
<dbReference type="Gene3D" id="3.90.1150.10">
    <property type="entry name" value="Aspartate Aminotransferase, domain 1"/>
    <property type="match status" value="1"/>
</dbReference>
<dbReference type="PIRSF" id="PIRSF038800">
    <property type="entry name" value="KYNU"/>
    <property type="match status" value="1"/>
</dbReference>
<dbReference type="NCBIfam" id="TIGR01814">
    <property type="entry name" value="kynureninase"/>
    <property type="match status" value="1"/>
</dbReference>
<feature type="binding site" evidence="4">
    <location>
        <position position="207"/>
    </location>
    <ligand>
        <name>pyridoxal 5'-phosphate</name>
        <dbReference type="ChEBI" id="CHEBI:597326"/>
    </ligand>
</feature>
<dbReference type="PANTHER" id="PTHR14084">
    <property type="entry name" value="KYNURENINASE"/>
    <property type="match status" value="1"/>
</dbReference>
<comment type="subcellular location">
    <subcellularLocation>
        <location evidence="4 5">Cytoplasm</location>
    </subcellularLocation>
</comment>
<dbReference type="GO" id="GO:0030170">
    <property type="term" value="F:pyridoxal phosphate binding"/>
    <property type="evidence" value="ECO:0007669"/>
    <property type="project" value="UniProtKB-UniRule"/>
</dbReference>
<keyword evidence="2 4" id="KW-0378">Hydrolase</keyword>
<dbReference type="Gene3D" id="3.40.640.10">
    <property type="entry name" value="Type I PLP-dependent aspartate aminotransferase-like (Major domain)"/>
    <property type="match status" value="1"/>
</dbReference>
<comment type="function">
    <text evidence="4 5">Catalyzes the cleavage of L-kynurenine (L-Kyn) and L-3-hydroxykynurenine (L-3OHKyn) into anthranilic acid (AA) and 3-hydroxyanthranilic acid (3-OHAA), respectively.</text>
</comment>
<keyword evidence="3 4" id="KW-0663">Pyridoxal phosphate</keyword>
<reference evidence="7 8" key="1">
    <citation type="submission" date="2018-02" db="EMBL/GenBank/DDBJ databases">
        <title>Genome sequence of the basidiomycete white-rot fungus Phlebia centrifuga.</title>
        <authorList>
            <person name="Granchi Z."/>
            <person name="Peng M."/>
            <person name="de Vries R.P."/>
            <person name="Hilden K."/>
            <person name="Makela M.R."/>
            <person name="Grigoriev I."/>
            <person name="Riley R."/>
        </authorList>
    </citation>
    <scope>NUCLEOTIDE SEQUENCE [LARGE SCALE GENOMIC DNA]</scope>
    <source>
        <strain evidence="7 8">FBCC195</strain>
    </source>
</reference>
<dbReference type="GO" id="GO:0034354">
    <property type="term" value="P:'de novo' NAD+ biosynthetic process from L-tryptophan"/>
    <property type="evidence" value="ECO:0007669"/>
    <property type="project" value="UniProtKB-UniRule"/>
</dbReference>
<dbReference type="Proteomes" id="UP000186601">
    <property type="component" value="Unassembled WGS sequence"/>
</dbReference>
<feature type="modified residue" description="N6-(pyridoxal phosphate)lysine" evidence="4">
    <location>
        <position position="208"/>
    </location>
</feature>
<dbReference type="EMBL" id="MLYV02000944">
    <property type="protein sequence ID" value="PSR74937.1"/>
    <property type="molecule type" value="Genomic_DNA"/>
</dbReference>
<dbReference type="InterPro" id="IPR015421">
    <property type="entry name" value="PyrdxlP-dep_Trfase_major"/>
</dbReference>
<dbReference type="InterPro" id="IPR010111">
    <property type="entry name" value="Kynureninase"/>
</dbReference>
<dbReference type="InterPro" id="IPR000192">
    <property type="entry name" value="Aminotrans_V_dom"/>
</dbReference>
<comment type="subunit">
    <text evidence="4 5">Homodimer.</text>
</comment>
<dbReference type="SUPFAM" id="SSF53383">
    <property type="entry name" value="PLP-dependent transferases"/>
    <property type="match status" value="1"/>
</dbReference>
<feature type="binding site" evidence="4">
    <location>
        <position position="264"/>
    </location>
    <ligand>
        <name>pyridoxal 5'-phosphate</name>
        <dbReference type="ChEBI" id="CHEBI:597326"/>
    </ligand>
</feature>
<dbReference type="EC" id="3.7.1.3" evidence="4 5"/>
<sequence length="414" mass="45769">MCGNSLGVLPKRSQKLIQEELEVWGTRGVEGHFDHPHGRHWMYIADTIHPIFADLVGAKESEVACMGTLTANLHLMINAFYRPTQDRYKILCEAKAFPSDQYAFASQVSSHGYEPSEAIIELSPRPGEFTLREEDILSAIARQGSTIALVLFSGVQYYTGQLFPIRTITKAAKEQGCICGWDLAHAAGNVPLSLHDWDVDFAVWCTYKYLNSGPGGIGGLFVHDKWEGQPIRHAGWWGHDPATRFAMPSQFSAIPGAQGFQQSNPSVFATVSLLGSLQIFQQAGGMGPLRERSLRLTGYLEELLHKSKWWITPTRVGELESQDEKQPTLGFTIITPSDPTSRGSQLSLVFVPMGGAIMPKVLKGLETRGVFGDSRKPDVIRLAPCALYNTFEDVERTAAMLEEVMTVVEKEDLA</sequence>
<proteinExistence type="inferred from homology"/>
<comment type="catalytic activity">
    <reaction evidence="5">
        <text>3-hydroxy-L-kynurenine + H2O = 3-hydroxyanthranilate + L-alanine + H(+)</text>
        <dbReference type="Rhea" id="RHEA:25143"/>
        <dbReference type="ChEBI" id="CHEBI:15377"/>
        <dbReference type="ChEBI" id="CHEBI:15378"/>
        <dbReference type="ChEBI" id="CHEBI:36559"/>
        <dbReference type="ChEBI" id="CHEBI:57972"/>
        <dbReference type="ChEBI" id="CHEBI:58125"/>
        <dbReference type="EC" id="3.7.1.3"/>
    </reaction>
</comment>
<dbReference type="InterPro" id="IPR015424">
    <property type="entry name" value="PyrdxlP-dep_Trfase"/>
</dbReference>
<dbReference type="PANTHER" id="PTHR14084:SF0">
    <property type="entry name" value="KYNURENINASE"/>
    <property type="match status" value="1"/>
</dbReference>
<comment type="pathway">
    <text evidence="4 5">Amino-acid degradation; L-kynurenine degradation; L-alanine and anthranilate from L-kynurenine: step 1/1.</text>
</comment>
<evidence type="ECO:0000256" key="3">
    <source>
        <dbReference type="ARBA" id="ARBA00022898"/>
    </source>
</evidence>
<keyword evidence="4 5" id="KW-0963">Cytoplasm</keyword>
<dbReference type="HAMAP" id="MF_01970">
    <property type="entry name" value="Kynureninase"/>
    <property type="match status" value="1"/>
</dbReference>
<dbReference type="GO" id="GO:0097053">
    <property type="term" value="P:L-kynurenine catabolic process"/>
    <property type="evidence" value="ECO:0007669"/>
    <property type="project" value="UniProtKB-UniRule"/>
</dbReference>
<dbReference type="GO" id="GO:0043420">
    <property type="term" value="P:anthranilate metabolic process"/>
    <property type="evidence" value="ECO:0007669"/>
    <property type="project" value="UniProtKB-UniRule"/>
</dbReference>
<evidence type="ECO:0000313" key="7">
    <source>
        <dbReference type="EMBL" id="PSR74937.1"/>
    </source>
</evidence>
<feature type="domain" description="Aminotransferase class V" evidence="6">
    <location>
        <begin position="52"/>
        <end position="308"/>
    </location>
</feature>
<gene>
    <name evidence="4" type="primary">BNA5</name>
    <name evidence="7" type="ORF">PHLCEN_2v9471</name>
</gene>
<feature type="binding site" evidence="4">
    <location>
        <begin position="97"/>
        <end position="100"/>
    </location>
    <ligand>
        <name>pyridoxal 5'-phosphate</name>
        <dbReference type="ChEBI" id="CHEBI:597326"/>
    </ligand>
</feature>
<keyword evidence="1 4" id="KW-0662">Pyridine nucleotide biosynthesis</keyword>
<comment type="caution">
    <text evidence="7">The sequence shown here is derived from an EMBL/GenBank/DDBJ whole genome shotgun (WGS) entry which is preliminary data.</text>
</comment>
<dbReference type="FunFam" id="3.40.640.10:FF:000031">
    <property type="entry name" value="Kynureninase"/>
    <property type="match status" value="1"/>
</dbReference>
<comment type="catalytic activity">
    <reaction evidence="4 5">
        <text>L-kynurenine + H2O = anthranilate + L-alanine + H(+)</text>
        <dbReference type="Rhea" id="RHEA:16813"/>
        <dbReference type="ChEBI" id="CHEBI:15377"/>
        <dbReference type="ChEBI" id="CHEBI:15378"/>
        <dbReference type="ChEBI" id="CHEBI:16567"/>
        <dbReference type="ChEBI" id="CHEBI:57959"/>
        <dbReference type="ChEBI" id="CHEBI:57972"/>
        <dbReference type="EC" id="3.7.1.3"/>
    </reaction>
</comment>
<comment type="pathway">
    <text evidence="4 5">Cofactor biosynthesis; NAD(+) biosynthesis; quinolinate from L-kynurenine: step 2/3.</text>
</comment>
<dbReference type="STRING" id="98765.A0A2R6NQX4"/>
<dbReference type="GO" id="GO:0005737">
    <property type="term" value="C:cytoplasm"/>
    <property type="evidence" value="ECO:0007669"/>
    <property type="project" value="UniProtKB-SubCell"/>
</dbReference>
<evidence type="ECO:0000256" key="5">
    <source>
        <dbReference type="PIRNR" id="PIRNR038800"/>
    </source>
</evidence>
<evidence type="ECO:0000256" key="4">
    <source>
        <dbReference type="HAMAP-Rule" id="MF_03017"/>
    </source>
</evidence>
<dbReference type="UniPathway" id="UPA00334">
    <property type="reaction ID" value="UER00455"/>
</dbReference>
<protein>
    <recommendedName>
        <fullName evidence="4 5">Kynureninase</fullName>
        <ecNumber evidence="4 5">3.7.1.3</ecNumber>
    </recommendedName>
    <alternativeName>
        <fullName evidence="4">Biosynthesis of nicotinic acid protein 5</fullName>
    </alternativeName>
    <alternativeName>
        <fullName evidence="4">L-kynurenine hydrolase</fullName>
    </alternativeName>
</protein>
<evidence type="ECO:0000259" key="6">
    <source>
        <dbReference type="Pfam" id="PF00266"/>
    </source>
</evidence>
<comment type="cofactor">
    <cofactor evidence="4 5">
        <name>pyridoxal 5'-phosphate</name>
        <dbReference type="ChEBI" id="CHEBI:597326"/>
    </cofactor>
</comment>
<dbReference type="Pfam" id="PF22580">
    <property type="entry name" value="KYNU_C"/>
    <property type="match status" value="1"/>
</dbReference>
<feature type="binding site" evidence="4">
    <location>
        <position position="70"/>
    </location>
    <ligand>
        <name>pyridoxal 5'-phosphate</name>
        <dbReference type="ChEBI" id="CHEBI:597326"/>
    </ligand>
</feature>
<evidence type="ECO:0000313" key="8">
    <source>
        <dbReference type="Proteomes" id="UP000186601"/>
    </source>
</evidence>
<dbReference type="OrthoDB" id="5978656at2759"/>
<dbReference type="AlphaFoldDB" id="A0A2R6NQX4"/>
<evidence type="ECO:0000256" key="2">
    <source>
        <dbReference type="ARBA" id="ARBA00022801"/>
    </source>
</evidence>
<name>A0A2R6NQX4_9APHY</name>
<dbReference type="UniPathway" id="UPA00253">
    <property type="reaction ID" value="UER00329"/>
</dbReference>
<comment type="similarity">
    <text evidence="4 5">Belongs to the kynureninase family.</text>
</comment>
<feature type="binding site" evidence="4">
    <location>
        <position position="236"/>
    </location>
    <ligand>
        <name>pyridoxal 5'-phosphate</name>
        <dbReference type="ChEBI" id="CHEBI:597326"/>
    </ligand>
</feature>
<dbReference type="InterPro" id="IPR015422">
    <property type="entry name" value="PyrdxlP-dep_Trfase_small"/>
</dbReference>
<organism evidence="7 8">
    <name type="scientific">Hermanssonia centrifuga</name>
    <dbReference type="NCBI Taxonomy" id="98765"/>
    <lineage>
        <taxon>Eukaryota</taxon>
        <taxon>Fungi</taxon>
        <taxon>Dikarya</taxon>
        <taxon>Basidiomycota</taxon>
        <taxon>Agaricomycotina</taxon>
        <taxon>Agaricomycetes</taxon>
        <taxon>Polyporales</taxon>
        <taxon>Meruliaceae</taxon>
        <taxon>Hermanssonia</taxon>
    </lineage>
</organism>